<reference evidence="4" key="2">
    <citation type="submission" date="2025-08" db="UniProtKB">
        <authorList>
            <consortium name="RefSeq"/>
        </authorList>
    </citation>
    <scope>IDENTIFICATION</scope>
    <source>
        <tissue evidence="4">Leaf</tissue>
    </source>
</reference>
<dbReference type="AlphaFoldDB" id="A0A9R0IBP0"/>
<feature type="region of interest" description="Disordered" evidence="1">
    <location>
        <begin position="311"/>
        <end position="359"/>
    </location>
</feature>
<dbReference type="PANTHER" id="PTHR20932:SF55">
    <property type="entry name" value="LYSM DOMAIN-CONTAINING PROTEIN"/>
    <property type="match status" value="1"/>
</dbReference>
<name>A0A9R0IBP0_SPIOL</name>
<sequence length="398" mass="42655">MDFGRRRESINGNGYGYNTGNSNGNGHGNGNGSGNGFIYDRFGFEERECGDGPITADCFKVSSSSTNSSPSSSSSSPSRYIEHHVTKLDTLAGVAIRYGVEVADIKKLNGLVTDLQMFALKTLQIPLPGRHPPSPCLSNGHSTTGPSSSEQTPLRRVRTDLLESFQSLRITPEQKVSPAMSSLRGYYGLSEQKKCSEGFEMALYSKGSTSYGQNEGFTSPSLLNPPLSQHRRSRSVANGFKAEEDDLTNDMDDAARWIDNLNKRRQKSDAAFARTPGKLLKEENTSGGWFSAITGKGLALRTKAASRTNLVSDAETGGSNGFPFSLGDSTTTAESSSGVRKSSSTPSFQEQDGNSTSSSIWSAAKWSLTPELQAALTKPIFDGLPNPISGRKSKAALD</sequence>
<dbReference type="Proteomes" id="UP000813463">
    <property type="component" value="Chromosome 2"/>
</dbReference>
<dbReference type="InterPro" id="IPR036779">
    <property type="entry name" value="LysM_dom_sf"/>
</dbReference>
<feature type="compositionally biased region" description="Polar residues" evidence="1">
    <location>
        <begin position="327"/>
        <end position="359"/>
    </location>
</feature>
<feature type="compositionally biased region" description="Low complexity" evidence="1">
    <location>
        <begin position="62"/>
        <end position="78"/>
    </location>
</feature>
<evidence type="ECO:0000256" key="1">
    <source>
        <dbReference type="SAM" id="MobiDB-lite"/>
    </source>
</evidence>
<dbReference type="GeneID" id="110786112"/>
<feature type="region of interest" description="Disordered" evidence="1">
    <location>
        <begin position="379"/>
        <end position="398"/>
    </location>
</feature>
<organism evidence="3 4">
    <name type="scientific">Spinacia oleracea</name>
    <name type="common">Spinach</name>
    <dbReference type="NCBI Taxonomy" id="3562"/>
    <lineage>
        <taxon>Eukaryota</taxon>
        <taxon>Viridiplantae</taxon>
        <taxon>Streptophyta</taxon>
        <taxon>Embryophyta</taxon>
        <taxon>Tracheophyta</taxon>
        <taxon>Spermatophyta</taxon>
        <taxon>Magnoliopsida</taxon>
        <taxon>eudicotyledons</taxon>
        <taxon>Gunneridae</taxon>
        <taxon>Pentapetalae</taxon>
        <taxon>Caryophyllales</taxon>
        <taxon>Chenopodiaceae</taxon>
        <taxon>Chenopodioideae</taxon>
        <taxon>Anserineae</taxon>
        <taxon>Spinacia</taxon>
    </lineage>
</organism>
<evidence type="ECO:0000259" key="2">
    <source>
        <dbReference type="PROSITE" id="PS51782"/>
    </source>
</evidence>
<accession>A0A9R0IBP0</accession>
<dbReference type="InterPro" id="IPR045030">
    <property type="entry name" value="LYSM1-4"/>
</dbReference>
<dbReference type="PANTHER" id="PTHR20932">
    <property type="entry name" value="LYSM AND PUTATIVE PEPTIDOGLYCAN-BINDING DOMAIN-CONTAINING PROTEIN"/>
    <property type="match status" value="1"/>
</dbReference>
<proteinExistence type="predicted"/>
<dbReference type="InterPro" id="IPR018392">
    <property type="entry name" value="LysM"/>
</dbReference>
<protein>
    <recommendedName>
        <fullName evidence="2">LysM domain-containing protein</fullName>
    </recommendedName>
</protein>
<dbReference type="SUPFAM" id="SSF54106">
    <property type="entry name" value="LysM domain"/>
    <property type="match status" value="1"/>
</dbReference>
<evidence type="ECO:0000313" key="3">
    <source>
        <dbReference type="Proteomes" id="UP000813463"/>
    </source>
</evidence>
<reference evidence="3" key="1">
    <citation type="journal article" date="2021" name="Nat. Commun.">
        <title>Genomic analyses provide insights into spinach domestication and the genetic basis of agronomic traits.</title>
        <authorList>
            <person name="Cai X."/>
            <person name="Sun X."/>
            <person name="Xu C."/>
            <person name="Sun H."/>
            <person name="Wang X."/>
            <person name="Ge C."/>
            <person name="Zhang Z."/>
            <person name="Wang Q."/>
            <person name="Fei Z."/>
            <person name="Jiao C."/>
            <person name="Wang Q."/>
        </authorList>
    </citation>
    <scope>NUCLEOTIDE SEQUENCE [LARGE SCALE GENOMIC DNA]</scope>
    <source>
        <strain evidence="3">cv. Varoflay</strain>
    </source>
</reference>
<dbReference type="RefSeq" id="XP_021846329.1">
    <property type="nucleotide sequence ID" value="XM_021990637.2"/>
</dbReference>
<dbReference type="PROSITE" id="PS51782">
    <property type="entry name" value="LYSM"/>
    <property type="match status" value="1"/>
</dbReference>
<feature type="region of interest" description="Disordered" evidence="1">
    <location>
        <begin position="61"/>
        <end position="80"/>
    </location>
</feature>
<dbReference type="OrthoDB" id="538216at2759"/>
<feature type="domain" description="LysM" evidence="2">
    <location>
        <begin position="81"/>
        <end position="125"/>
    </location>
</feature>
<dbReference type="SMART" id="SM00257">
    <property type="entry name" value="LysM"/>
    <property type="match status" value="1"/>
</dbReference>
<evidence type="ECO:0000313" key="4">
    <source>
        <dbReference type="RefSeq" id="XP_021846329.1"/>
    </source>
</evidence>
<feature type="compositionally biased region" description="Polar residues" evidence="1">
    <location>
        <begin position="136"/>
        <end position="152"/>
    </location>
</feature>
<dbReference type="CDD" id="cd00118">
    <property type="entry name" value="LysM"/>
    <property type="match status" value="1"/>
</dbReference>
<keyword evidence="3" id="KW-1185">Reference proteome</keyword>
<dbReference type="Gene3D" id="3.10.350.10">
    <property type="entry name" value="LysM domain"/>
    <property type="match status" value="1"/>
</dbReference>
<dbReference type="KEGG" id="soe:110786112"/>
<feature type="region of interest" description="Disordered" evidence="1">
    <location>
        <begin position="130"/>
        <end position="154"/>
    </location>
</feature>
<gene>
    <name evidence="4" type="primary">LOC110786112</name>
</gene>
<dbReference type="Pfam" id="PF01476">
    <property type="entry name" value="LysM"/>
    <property type="match status" value="1"/>
</dbReference>